<reference evidence="2 3" key="1">
    <citation type="submission" date="2020-04" db="EMBL/GenBank/DDBJ databases">
        <authorList>
            <person name="Zhang R."/>
            <person name="Schippers A."/>
        </authorList>
    </citation>
    <scope>NUCLEOTIDE SEQUENCE [LARGE SCALE GENOMIC DNA]</scope>
    <source>
        <strain evidence="2 3">DSM 109850</strain>
    </source>
</reference>
<sequence>MLNAMCWEHEDLRAANVHCAAEHGWSGDEVVGRLGIVFVRQGHFRRREQGVEVLVDAGSWYIQRPNTEESTTLHAERRHRGPTTHTSC</sequence>
<feature type="region of interest" description="Disordered" evidence="1">
    <location>
        <begin position="67"/>
        <end position="88"/>
    </location>
</feature>
<dbReference type="AlphaFoldDB" id="A0A7Y0L7L4"/>
<evidence type="ECO:0000313" key="2">
    <source>
        <dbReference type="EMBL" id="NMP24792.1"/>
    </source>
</evidence>
<dbReference type="EMBL" id="JABBVZ010000152">
    <property type="protein sequence ID" value="NMP24792.1"/>
    <property type="molecule type" value="Genomic_DNA"/>
</dbReference>
<gene>
    <name evidence="2" type="ORF">HIJ39_21010</name>
</gene>
<accession>A0A7Y0L7L4</accession>
<dbReference type="Proteomes" id="UP000533476">
    <property type="component" value="Unassembled WGS sequence"/>
</dbReference>
<protein>
    <submittedName>
        <fullName evidence="2">Uncharacterized protein</fullName>
    </submittedName>
</protein>
<proteinExistence type="predicted"/>
<comment type="caution">
    <text evidence="2">The sequence shown here is derived from an EMBL/GenBank/DDBJ whole genome shotgun (WGS) entry which is preliminary data.</text>
</comment>
<name>A0A7Y0L7L4_9FIRM</name>
<evidence type="ECO:0000256" key="1">
    <source>
        <dbReference type="SAM" id="MobiDB-lite"/>
    </source>
</evidence>
<evidence type="ECO:0000313" key="3">
    <source>
        <dbReference type="Proteomes" id="UP000533476"/>
    </source>
</evidence>
<keyword evidence="3" id="KW-1185">Reference proteome</keyword>
<organism evidence="2 3">
    <name type="scientific">Sulfobacillus harzensis</name>
    <dbReference type="NCBI Taxonomy" id="2729629"/>
    <lineage>
        <taxon>Bacteria</taxon>
        <taxon>Bacillati</taxon>
        <taxon>Bacillota</taxon>
        <taxon>Clostridia</taxon>
        <taxon>Eubacteriales</taxon>
        <taxon>Clostridiales Family XVII. Incertae Sedis</taxon>
        <taxon>Sulfobacillus</taxon>
    </lineage>
</organism>